<proteinExistence type="predicted"/>
<dbReference type="PROSITE" id="PS50110">
    <property type="entry name" value="RESPONSE_REGULATORY"/>
    <property type="match status" value="1"/>
</dbReference>
<dbReference type="AlphaFoldDB" id="A0AAX3FUN1"/>
<evidence type="ECO:0000256" key="3">
    <source>
        <dbReference type="ARBA" id="ARBA00023125"/>
    </source>
</evidence>
<feature type="domain" description="OmpR/PhoB-type" evidence="7">
    <location>
        <begin position="134"/>
        <end position="233"/>
    </location>
</feature>
<dbReference type="GO" id="GO:0006355">
    <property type="term" value="P:regulation of DNA-templated transcription"/>
    <property type="evidence" value="ECO:0007669"/>
    <property type="project" value="InterPro"/>
</dbReference>
<dbReference type="PANTHER" id="PTHR48111">
    <property type="entry name" value="REGULATOR OF RPOS"/>
    <property type="match status" value="1"/>
</dbReference>
<dbReference type="CDD" id="cd17574">
    <property type="entry name" value="REC_OmpR"/>
    <property type="match status" value="1"/>
</dbReference>
<dbReference type="PROSITE" id="PS51755">
    <property type="entry name" value="OMPR_PHOB"/>
    <property type="match status" value="1"/>
</dbReference>
<dbReference type="InterPro" id="IPR039420">
    <property type="entry name" value="WalR-like"/>
</dbReference>
<dbReference type="InterPro" id="IPR036388">
    <property type="entry name" value="WH-like_DNA-bd_sf"/>
</dbReference>
<dbReference type="Proteomes" id="UP000277437">
    <property type="component" value="Chromosome"/>
</dbReference>
<accession>A0AAX3FUN1</accession>
<evidence type="ECO:0000313" key="8">
    <source>
        <dbReference type="EMBL" id="VEF74305.1"/>
    </source>
</evidence>
<protein>
    <submittedName>
        <fullName evidence="8">OmpR family response regulator</fullName>
    </submittedName>
</protein>
<dbReference type="EMBL" id="LR134334">
    <property type="protein sequence ID" value="VEF74305.1"/>
    <property type="molecule type" value="Genomic_DNA"/>
</dbReference>
<dbReference type="InterPro" id="IPR001867">
    <property type="entry name" value="OmpR/PhoB-type_DNA-bd"/>
</dbReference>
<dbReference type="CDD" id="cd00383">
    <property type="entry name" value="trans_reg_C"/>
    <property type="match status" value="1"/>
</dbReference>
<dbReference type="InterPro" id="IPR001789">
    <property type="entry name" value="Sig_transdc_resp-reg_receiver"/>
</dbReference>
<dbReference type="SMART" id="SM00448">
    <property type="entry name" value="REC"/>
    <property type="match status" value="1"/>
</dbReference>
<name>A0AAX3FUN1_9PSED</name>
<organism evidence="8 9">
    <name type="scientific">Pseudomonas chlororaphis</name>
    <dbReference type="NCBI Taxonomy" id="587753"/>
    <lineage>
        <taxon>Bacteria</taxon>
        <taxon>Pseudomonadati</taxon>
        <taxon>Pseudomonadota</taxon>
        <taxon>Gammaproteobacteria</taxon>
        <taxon>Pseudomonadales</taxon>
        <taxon>Pseudomonadaceae</taxon>
        <taxon>Pseudomonas</taxon>
    </lineage>
</organism>
<dbReference type="Gene3D" id="3.40.50.2300">
    <property type="match status" value="1"/>
</dbReference>
<evidence type="ECO:0000256" key="2">
    <source>
        <dbReference type="ARBA" id="ARBA00023012"/>
    </source>
</evidence>
<gene>
    <name evidence="8" type="primary">regX3</name>
    <name evidence="8" type="ORF">NCTC7357_02599</name>
</gene>
<dbReference type="Gene3D" id="1.10.10.10">
    <property type="entry name" value="Winged helix-like DNA-binding domain superfamily/Winged helix DNA-binding domain"/>
    <property type="match status" value="1"/>
</dbReference>
<dbReference type="Pfam" id="PF00072">
    <property type="entry name" value="Response_reg"/>
    <property type="match status" value="1"/>
</dbReference>
<dbReference type="PANTHER" id="PTHR48111:SF40">
    <property type="entry name" value="PHOSPHATE REGULON TRANSCRIPTIONAL REGULATORY PROTEIN PHOB"/>
    <property type="match status" value="1"/>
</dbReference>
<evidence type="ECO:0000259" key="7">
    <source>
        <dbReference type="PROSITE" id="PS51755"/>
    </source>
</evidence>
<evidence type="ECO:0000259" key="6">
    <source>
        <dbReference type="PROSITE" id="PS50110"/>
    </source>
</evidence>
<evidence type="ECO:0000313" key="9">
    <source>
        <dbReference type="Proteomes" id="UP000277437"/>
    </source>
</evidence>
<feature type="modified residue" description="4-aspartylphosphate" evidence="4">
    <location>
        <position position="57"/>
    </location>
</feature>
<keyword evidence="1 4" id="KW-0597">Phosphoprotein</keyword>
<dbReference type="GO" id="GO:0005829">
    <property type="term" value="C:cytosol"/>
    <property type="evidence" value="ECO:0007669"/>
    <property type="project" value="TreeGrafter"/>
</dbReference>
<dbReference type="RefSeq" id="WP_124325472.1">
    <property type="nucleotide sequence ID" value="NZ_CP118137.1"/>
</dbReference>
<sequence length="243" mass="28070">MRIAILDDEPMELELLQDALDSYSLHDGTSPICTAFSRSPELLRRLKRETFDLIILDWQMPEISGLQMLLWIKEHLQPAPPVIMLTSRTAEHDVVQALNAGADEYISKPFRQAELRARLTNLLRHCQGRRARDEELLIFGNIRFDVQESRASVDAVPVALTLREFKLALLLFKNQGRPLSRGYLYEHLWARDEMLSSRTLDTHVYRIRNKLKLTSEYGWVLSTVYGYGYRLEALGAQETIEPS</sequence>
<dbReference type="SUPFAM" id="SSF52172">
    <property type="entry name" value="CheY-like"/>
    <property type="match status" value="1"/>
</dbReference>
<dbReference type="Pfam" id="PF00486">
    <property type="entry name" value="Trans_reg_C"/>
    <property type="match status" value="1"/>
</dbReference>
<evidence type="ECO:0000256" key="1">
    <source>
        <dbReference type="ARBA" id="ARBA00022553"/>
    </source>
</evidence>
<feature type="domain" description="Response regulatory" evidence="6">
    <location>
        <begin position="2"/>
        <end position="123"/>
    </location>
</feature>
<reference evidence="8 9" key="1">
    <citation type="submission" date="2018-12" db="EMBL/GenBank/DDBJ databases">
        <authorList>
            <consortium name="Pathogen Informatics"/>
        </authorList>
    </citation>
    <scope>NUCLEOTIDE SEQUENCE [LARGE SCALE GENOMIC DNA]</scope>
    <source>
        <strain evidence="8 9">NCTC7357</strain>
    </source>
</reference>
<dbReference type="GO" id="GO:0000156">
    <property type="term" value="F:phosphorelay response regulator activity"/>
    <property type="evidence" value="ECO:0007669"/>
    <property type="project" value="TreeGrafter"/>
</dbReference>
<keyword evidence="3 5" id="KW-0238">DNA-binding</keyword>
<feature type="DNA-binding region" description="OmpR/PhoB-type" evidence="5">
    <location>
        <begin position="134"/>
        <end position="233"/>
    </location>
</feature>
<dbReference type="GO" id="GO:0032993">
    <property type="term" value="C:protein-DNA complex"/>
    <property type="evidence" value="ECO:0007669"/>
    <property type="project" value="TreeGrafter"/>
</dbReference>
<evidence type="ECO:0000256" key="4">
    <source>
        <dbReference type="PROSITE-ProRule" id="PRU00169"/>
    </source>
</evidence>
<keyword evidence="2" id="KW-0902">Two-component regulatory system</keyword>
<dbReference type="GO" id="GO:0000976">
    <property type="term" value="F:transcription cis-regulatory region binding"/>
    <property type="evidence" value="ECO:0007669"/>
    <property type="project" value="TreeGrafter"/>
</dbReference>
<evidence type="ECO:0000256" key="5">
    <source>
        <dbReference type="PROSITE-ProRule" id="PRU01091"/>
    </source>
</evidence>
<dbReference type="SMART" id="SM00862">
    <property type="entry name" value="Trans_reg_C"/>
    <property type="match status" value="1"/>
</dbReference>
<dbReference type="InterPro" id="IPR011006">
    <property type="entry name" value="CheY-like_superfamily"/>
</dbReference>